<dbReference type="PROSITE" id="PS01031">
    <property type="entry name" value="SHSP"/>
    <property type="match status" value="1"/>
</dbReference>
<dbReference type="Proteomes" id="UP000799757">
    <property type="component" value="Unassembled WGS sequence"/>
</dbReference>
<dbReference type="AlphaFoldDB" id="A0A6A6XLQ9"/>
<comment type="similarity">
    <text evidence="2 3">Belongs to the small heat shock protein (HSP20) family.</text>
</comment>
<sequence length="275" mass="30327">MAFFLTPRFAPTTQHCGPFACGPSRAIYRQPAPAPAAAHSFVPFLSQVEELFGELDREARRVAHAQRQQRKRIFRARFDVRENGSGYEVEGELPGFEQENISIEVTDEHTLKVAGKQTQAKAATPPATLQETTVAEALTHQMEGATLAEQDSHSDSESQKSYQPTVEDDYEDLGAETSSTVSAALSEPTGKDKTVRAPVQQQAPALQPQQSQQQQQQQPENQDLLTERIHGSFERNFRFPDRIDAAAVRASLRNGVLSINVPKAPVPAVRNIAIQ</sequence>
<dbReference type="PANTHER" id="PTHR11527">
    <property type="entry name" value="HEAT-SHOCK PROTEIN 20 FAMILY MEMBER"/>
    <property type="match status" value="1"/>
</dbReference>
<proteinExistence type="inferred from homology"/>
<feature type="compositionally biased region" description="Low complexity" evidence="4">
    <location>
        <begin position="197"/>
        <end position="219"/>
    </location>
</feature>
<reference evidence="6" key="1">
    <citation type="journal article" date="2020" name="Stud. Mycol.">
        <title>101 Dothideomycetes genomes: a test case for predicting lifestyles and emergence of pathogens.</title>
        <authorList>
            <person name="Haridas S."/>
            <person name="Albert R."/>
            <person name="Binder M."/>
            <person name="Bloem J."/>
            <person name="Labutti K."/>
            <person name="Salamov A."/>
            <person name="Andreopoulos B."/>
            <person name="Baker S."/>
            <person name="Barry K."/>
            <person name="Bills G."/>
            <person name="Bluhm B."/>
            <person name="Cannon C."/>
            <person name="Castanera R."/>
            <person name="Culley D."/>
            <person name="Daum C."/>
            <person name="Ezra D."/>
            <person name="Gonzalez J."/>
            <person name="Henrissat B."/>
            <person name="Kuo A."/>
            <person name="Liang C."/>
            <person name="Lipzen A."/>
            <person name="Lutzoni F."/>
            <person name="Magnuson J."/>
            <person name="Mondo S."/>
            <person name="Nolan M."/>
            <person name="Ohm R."/>
            <person name="Pangilinan J."/>
            <person name="Park H.-J."/>
            <person name="Ramirez L."/>
            <person name="Alfaro M."/>
            <person name="Sun H."/>
            <person name="Tritt A."/>
            <person name="Yoshinaga Y."/>
            <person name="Zwiers L.-H."/>
            <person name="Turgeon B."/>
            <person name="Goodwin S."/>
            <person name="Spatafora J."/>
            <person name="Crous P."/>
            <person name="Grigoriev I."/>
        </authorList>
    </citation>
    <scope>NUCLEOTIDE SEQUENCE</scope>
    <source>
        <strain evidence="6">CBS 109.77</strain>
    </source>
</reference>
<keyword evidence="1" id="KW-0346">Stress response</keyword>
<evidence type="ECO:0000256" key="1">
    <source>
        <dbReference type="ARBA" id="ARBA00023016"/>
    </source>
</evidence>
<dbReference type="InterPro" id="IPR002068">
    <property type="entry name" value="A-crystallin/Hsp20_dom"/>
</dbReference>
<evidence type="ECO:0000256" key="2">
    <source>
        <dbReference type="PROSITE-ProRule" id="PRU00285"/>
    </source>
</evidence>
<dbReference type="Gene3D" id="2.60.40.790">
    <property type="match status" value="1"/>
</dbReference>
<evidence type="ECO:0000256" key="3">
    <source>
        <dbReference type="RuleBase" id="RU003616"/>
    </source>
</evidence>
<dbReference type="Pfam" id="PF00011">
    <property type="entry name" value="HSP20"/>
    <property type="match status" value="1"/>
</dbReference>
<dbReference type="EMBL" id="MU001830">
    <property type="protein sequence ID" value="KAF2796487.1"/>
    <property type="molecule type" value="Genomic_DNA"/>
</dbReference>
<evidence type="ECO:0000313" key="7">
    <source>
        <dbReference type="Proteomes" id="UP000799757"/>
    </source>
</evidence>
<dbReference type="CDD" id="cd06464">
    <property type="entry name" value="ACD_sHsps-like"/>
    <property type="match status" value="1"/>
</dbReference>
<gene>
    <name evidence="6" type="ORF">K505DRAFT_323283</name>
</gene>
<evidence type="ECO:0000256" key="4">
    <source>
        <dbReference type="SAM" id="MobiDB-lite"/>
    </source>
</evidence>
<protein>
    <submittedName>
        <fullName evidence="6">HSP20-like chaperone</fullName>
    </submittedName>
</protein>
<evidence type="ECO:0000259" key="5">
    <source>
        <dbReference type="PROSITE" id="PS01031"/>
    </source>
</evidence>
<dbReference type="InterPro" id="IPR008978">
    <property type="entry name" value="HSP20-like_chaperone"/>
</dbReference>
<accession>A0A6A6XLQ9</accession>
<dbReference type="InterPro" id="IPR031107">
    <property type="entry name" value="Small_HSP"/>
</dbReference>
<keyword evidence="7" id="KW-1185">Reference proteome</keyword>
<feature type="domain" description="SHSP" evidence="5">
    <location>
        <begin position="69"/>
        <end position="275"/>
    </location>
</feature>
<name>A0A6A6XLQ9_9PLEO</name>
<organism evidence="6 7">
    <name type="scientific">Melanomma pulvis-pyrius CBS 109.77</name>
    <dbReference type="NCBI Taxonomy" id="1314802"/>
    <lineage>
        <taxon>Eukaryota</taxon>
        <taxon>Fungi</taxon>
        <taxon>Dikarya</taxon>
        <taxon>Ascomycota</taxon>
        <taxon>Pezizomycotina</taxon>
        <taxon>Dothideomycetes</taxon>
        <taxon>Pleosporomycetidae</taxon>
        <taxon>Pleosporales</taxon>
        <taxon>Melanommataceae</taxon>
        <taxon>Melanomma</taxon>
    </lineage>
</organism>
<dbReference type="OrthoDB" id="1431247at2759"/>
<dbReference type="SUPFAM" id="SSF49764">
    <property type="entry name" value="HSP20-like chaperones"/>
    <property type="match status" value="2"/>
</dbReference>
<feature type="region of interest" description="Disordered" evidence="4">
    <location>
        <begin position="146"/>
        <end position="221"/>
    </location>
</feature>
<evidence type="ECO:0000313" key="6">
    <source>
        <dbReference type="EMBL" id="KAF2796487.1"/>
    </source>
</evidence>